<feature type="transmembrane region" description="Helical" evidence="6">
    <location>
        <begin position="102"/>
        <end position="121"/>
    </location>
</feature>
<evidence type="ECO:0000313" key="8">
    <source>
        <dbReference type="EMBL" id="PIK49928.1"/>
    </source>
</evidence>
<accession>A0A2G8KPP6</accession>
<comment type="caution">
    <text evidence="8">The sequence shown here is derived from an EMBL/GenBank/DDBJ whole genome shotgun (WGS) entry which is preliminary data.</text>
</comment>
<organism evidence="8 9">
    <name type="scientific">Stichopus japonicus</name>
    <name type="common">Sea cucumber</name>
    <dbReference type="NCBI Taxonomy" id="307972"/>
    <lineage>
        <taxon>Eukaryota</taxon>
        <taxon>Metazoa</taxon>
        <taxon>Echinodermata</taxon>
        <taxon>Eleutherozoa</taxon>
        <taxon>Echinozoa</taxon>
        <taxon>Holothuroidea</taxon>
        <taxon>Aspidochirotacea</taxon>
        <taxon>Aspidochirotida</taxon>
        <taxon>Stichopodidae</taxon>
        <taxon>Apostichopus</taxon>
    </lineage>
</organism>
<feature type="domain" description="EamA" evidence="7">
    <location>
        <begin position="38"/>
        <end position="170"/>
    </location>
</feature>
<evidence type="ECO:0000256" key="5">
    <source>
        <dbReference type="SAM" id="MobiDB-lite"/>
    </source>
</evidence>
<feature type="transmembrane region" description="Helical" evidence="6">
    <location>
        <begin position="280"/>
        <end position="303"/>
    </location>
</feature>
<evidence type="ECO:0000256" key="1">
    <source>
        <dbReference type="ARBA" id="ARBA00004141"/>
    </source>
</evidence>
<sequence>MDIMNQTAYSSKEIGDPAGGKSPQSFTARLTYQLFNHRGLIYAIGATCAFAIPSICVKILQEEVGPNQLAFFRAVIILVMSLISMIHSGTSPKPSSCQELKFFVIHATFSTLAVATSFYAFQNMRAADAAAIMYAYPAFTGFLGRIFLKESFGVLEVILVSVTLLGVVLVAQPAFIFGSNPEEEPGHTGHPLTPLVALAGCFCVAMVVLSVRAMGKQDIDAVKVLFYYGLLGTILPGILATALGQWKLSNCSSTKLITVVIGLLSYLANLLFIQALAIESAVYVAIICMNEALVVFVLEVLFLAMTPQLLSVIGMITILGSSIALTLFRFKRKAQAEFDDDSVREHSNAQTTDLS</sequence>
<gene>
    <name evidence="8" type="ORF">BSL78_13198</name>
</gene>
<evidence type="ECO:0000259" key="7">
    <source>
        <dbReference type="Pfam" id="PF00892"/>
    </source>
</evidence>
<protein>
    <submittedName>
        <fullName evidence="8">Putative solute carrier family 35 member G1</fullName>
    </submittedName>
</protein>
<comment type="subcellular location">
    <subcellularLocation>
        <location evidence="1">Membrane</location>
        <topology evidence="1">Multi-pass membrane protein</topology>
    </subcellularLocation>
</comment>
<keyword evidence="4 6" id="KW-0472">Membrane</keyword>
<feature type="domain" description="EamA" evidence="7">
    <location>
        <begin position="195"/>
        <end position="325"/>
    </location>
</feature>
<dbReference type="AlphaFoldDB" id="A0A2G8KPP6"/>
<feature type="transmembrane region" description="Helical" evidence="6">
    <location>
        <begin position="39"/>
        <end position="60"/>
    </location>
</feature>
<evidence type="ECO:0000256" key="4">
    <source>
        <dbReference type="ARBA" id="ARBA00023136"/>
    </source>
</evidence>
<dbReference type="GO" id="GO:0016020">
    <property type="term" value="C:membrane"/>
    <property type="evidence" value="ECO:0007669"/>
    <property type="project" value="UniProtKB-SubCell"/>
</dbReference>
<feature type="transmembrane region" description="Helical" evidence="6">
    <location>
        <begin position="72"/>
        <end position="90"/>
    </location>
</feature>
<reference evidence="8 9" key="1">
    <citation type="journal article" date="2017" name="PLoS Biol.">
        <title>The sea cucumber genome provides insights into morphological evolution and visceral regeneration.</title>
        <authorList>
            <person name="Zhang X."/>
            <person name="Sun L."/>
            <person name="Yuan J."/>
            <person name="Sun Y."/>
            <person name="Gao Y."/>
            <person name="Zhang L."/>
            <person name="Li S."/>
            <person name="Dai H."/>
            <person name="Hamel J.F."/>
            <person name="Liu C."/>
            <person name="Yu Y."/>
            <person name="Liu S."/>
            <person name="Lin W."/>
            <person name="Guo K."/>
            <person name="Jin S."/>
            <person name="Xu P."/>
            <person name="Storey K.B."/>
            <person name="Huan P."/>
            <person name="Zhang T."/>
            <person name="Zhou Y."/>
            <person name="Zhang J."/>
            <person name="Lin C."/>
            <person name="Li X."/>
            <person name="Xing L."/>
            <person name="Huo D."/>
            <person name="Sun M."/>
            <person name="Wang L."/>
            <person name="Mercier A."/>
            <person name="Li F."/>
            <person name="Yang H."/>
            <person name="Xiang J."/>
        </authorList>
    </citation>
    <scope>NUCLEOTIDE SEQUENCE [LARGE SCALE GENOMIC DNA]</scope>
    <source>
        <strain evidence="8">Shaxun</strain>
        <tissue evidence="8">Muscle</tissue>
    </source>
</reference>
<evidence type="ECO:0000313" key="9">
    <source>
        <dbReference type="Proteomes" id="UP000230750"/>
    </source>
</evidence>
<dbReference type="Proteomes" id="UP000230750">
    <property type="component" value="Unassembled WGS sequence"/>
</dbReference>
<feature type="transmembrane region" description="Helical" evidence="6">
    <location>
        <begin position="127"/>
        <end position="148"/>
    </location>
</feature>
<dbReference type="PANTHER" id="PTHR22911:SF6">
    <property type="entry name" value="SOLUTE CARRIER FAMILY 35 MEMBER G1"/>
    <property type="match status" value="1"/>
</dbReference>
<keyword evidence="9" id="KW-1185">Reference proteome</keyword>
<evidence type="ECO:0000256" key="6">
    <source>
        <dbReference type="SAM" id="Phobius"/>
    </source>
</evidence>
<feature type="region of interest" description="Disordered" evidence="5">
    <location>
        <begin position="1"/>
        <end position="20"/>
    </location>
</feature>
<keyword evidence="2 6" id="KW-0812">Transmembrane</keyword>
<keyword evidence="3 6" id="KW-1133">Transmembrane helix</keyword>
<feature type="transmembrane region" description="Helical" evidence="6">
    <location>
        <begin position="155"/>
        <end position="175"/>
    </location>
</feature>
<proteinExistence type="predicted"/>
<feature type="transmembrane region" description="Helical" evidence="6">
    <location>
        <begin position="195"/>
        <end position="213"/>
    </location>
</feature>
<dbReference type="InterPro" id="IPR000620">
    <property type="entry name" value="EamA_dom"/>
</dbReference>
<feature type="compositionally biased region" description="Polar residues" evidence="5">
    <location>
        <begin position="1"/>
        <end position="10"/>
    </location>
</feature>
<dbReference type="InterPro" id="IPR037185">
    <property type="entry name" value="EmrE-like"/>
</dbReference>
<feature type="transmembrane region" description="Helical" evidence="6">
    <location>
        <begin position="256"/>
        <end position="273"/>
    </location>
</feature>
<name>A0A2G8KPP6_STIJA</name>
<evidence type="ECO:0000256" key="2">
    <source>
        <dbReference type="ARBA" id="ARBA00022692"/>
    </source>
</evidence>
<evidence type="ECO:0000256" key="3">
    <source>
        <dbReference type="ARBA" id="ARBA00022989"/>
    </source>
</evidence>
<dbReference type="PANTHER" id="PTHR22911">
    <property type="entry name" value="ACYL-MALONYL CONDENSING ENZYME-RELATED"/>
    <property type="match status" value="1"/>
</dbReference>
<dbReference type="OrthoDB" id="306876at2759"/>
<dbReference type="Pfam" id="PF00892">
    <property type="entry name" value="EamA"/>
    <property type="match status" value="2"/>
</dbReference>
<feature type="transmembrane region" description="Helical" evidence="6">
    <location>
        <begin position="225"/>
        <end position="244"/>
    </location>
</feature>
<feature type="transmembrane region" description="Helical" evidence="6">
    <location>
        <begin position="309"/>
        <end position="328"/>
    </location>
</feature>
<dbReference type="SUPFAM" id="SSF103481">
    <property type="entry name" value="Multidrug resistance efflux transporter EmrE"/>
    <property type="match status" value="2"/>
</dbReference>
<dbReference type="EMBL" id="MRZV01000441">
    <property type="protein sequence ID" value="PIK49928.1"/>
    <property type="molecule type" value="Genomic_DNA"/>
</dbReference>